<dbReference type="PROSITE" id="PS50112">
    <property type="entry name" value="PAS"/>
    <property type="match status" value="1"/>
</dbReference>
<evidence type="ECO:0000256" key="2">
    <source>
        <dbReference type="ARBA" id="ARBA00022777"/>
    </source>
</evidence>
<dbReference type="Gene3D" id="3.30.450.20">
    <property type="entry name" value="PAS domain"/>
    <property type="match status" value="2"/>
</dbReference>
<dbReference type="InterPro" id="IPR003594">
    <property type="entry name" value="HATPase_dom"/>
</dbReference>
<dbReference type="InterPro" id="IPR005467">
    <property type="entry name" value="His_kinase_dom"/>
</dbReference>
<dbReference type="AlphaFoldDB" id="I4EEH6"/>
<dbReference type="Gene3D" id="3.30.565.10">
    <property type="entry name" value="Histidine kinase-like ATPase, C-terminal domain"/>
    <property type="match status" value="1"/>
</dbReference>
<dbReference type="SUPFAM" id="SSF55781">
    <property type="entry name" value="GAF domain-like"/>
    <property type="match status" value="2"/>
</dbReference>
<protein>
    <recommendedName>
        <fullName evidence="9">Histidine kinase</fullName>
    </recommendedName>
</protein>
<dbReference type="GO" id="GO:0046983">
    <property type="term" value="F:protein dimerization activity"/>
    <property type="evidence" value="ECO:0007669"/>
    <property type="project" value="InterPro"/>
</dbReference>
<keyword evidence="8" id="KW-1185">Reference proteome</keyword>
<evidence type="ECO:0000256" key="3">
    <source>
        <dbReference type="ARBA" id="ARBA00023012"/>
    </source>
</evidence>
<evidence type="ECO:0000259" key="5">
    <source>
        <dbReference type="PROSITE" id="PS50109"/>
    </source>
</evidence>
<evidence type="ECO:0000313" key="8">
    <source>
        <dbReference type="Proteomes" id="UP000004221"/>
    </source>
</evidence>
<evidence type="ECO:0008006" key="9">
    <source>
        <dbReference type="Google" id="ProtNLM"/>
    </source>
</evidence>
<accession>I4EEH6</accession>
<keyword evidence="4" id="KW-0175">Coiled coil</keyword>
<evidence type="ECO:0000259" key="6">
    <source>
        <dbReference type="PROSITE" id="PS50112"/>
    </source>
</evidence>
<proteinExistence type="predicted"/>
<gene>
    <name evidence="7" type="ORF">NITHO_1830020</name>
</gene>
<dbReference type="InterPro" id="IPR000014">
    <property type="entry name" value="PAS"/>
</dbReference>
<evidence type="ECO:0000256" key="4">
    <source>
        <dbReference type="SAM" id="Coils"/>
    </source>
</evidence>
<organism evidence="7 8">
    <name type="scientific">Nitrolancea hollandica Lb</name>
    <dbReference type="NCBI Taxonomy" id="1129897"/>
    <lineage>
        <taxon>Bacteria</taxon>
        <taxon>Pseudomonadati</taxon>
        <taxon>Thermomicrobiota</taxon>
        <taxon>Thermomicrobia</taxon>
        <taxon>Sphaerobacterales</taxon>
        <taxon>Sphaerobacterineae</taxon>
        <taxon>Sphaerobacteraceae</taxon>
        <taxon>Nitrolancea</taxon>
    </lineage>
</organism>
<dbReference type="PANTHER" id="PTHR24421">
    <property type="entry name" value="NITRATE/NITRITE SENSOR PROTEIN NARX-RELATED"/>
    <property type="match status" value="1"/>
</dbReference>
<dbReference type="GO" id="GO:0000155">
    <property type="term" value="F:phosphorelay sensor kinase activity"/>
    <property type="evidence" value="ECO:0007669"/>
    <property type="project" value="InterPro"/>
</dbReference>
<dbReference type="EMBL" id="CAGS01000094">
    <property type="protein sequence ID" value="CCF83088.1"/>
    <property type="molecule type" value="Genomic_DNA"/>
</dbReference>
<dbReference type="InterPro" id="IPR029016">
    <property type="entry name" value="GAF-like_dom_sf"/>
</dbReference>
<dbReference type="RefSeq" id="WP_008475835.1">
    <property type="nucleotide sequence ID" value="NZ_CAGS01000094.1"/>
</dbReference>
<dbReference type="Gene3D" id="1.20.5.1930">
    <property type="match status" value="1"/>
</dbReference>
<dbReference type="Pfam" id="PF02518">
    <property type="entry name" value="HATPase_c"/>
    <property type="match status" value="1"/>
</dbReference>
<sequence>MPQRLEYPDQLRDPERLAALQQLGLLDSPPDPAFDRLTRLAATVIGTPIALVSLVDRERQFFKSAFGLSEPWRSQRQTPLPYSFCKHVVATGQPLAIEDAREHPLTRDNRAVIEYELIAYLGVPLVTEAGHVLGALCVLDIRPRSWSQAEIEILTDLAASVMSEIKLIARQVTIPEPAGEGTIGLCRSGRCTFINPVAAEMLGYTAGEMVGQSMHDLVHRGRYELNPLPGNACPMCQALQAKQTVQLADQVLWRRDGTSFRADYMVYPVIQHGVVTGSIATFVDTTERQQAREARRAHRQALAEAEYERDRLQRLVAQAPIFCYVSGPEHIYTLANDSYRRVIGGRDPIGKPLREVLPEIESQGIIALLDRVFTTGEPFTGIEMPVMIDRNGDGTLEECFFTFLYQPDIGQDGKIDGIAVYGFEVTEQVRARRDTEASVRPGGERIELLAEVSHLFAEAAFDQQAILETAARYGAGQTGDTCAIRLLSEDDKWLVPVALYPTTPGTRHHVRAWLTGSSLPVDTKHGLWRTQADQPLSIQEYTPEEYRATIGRAARFMEQLGTQSILVVPLRARNQVVGLMSVLRDAQASPFSIEDQRFLQALADRTALALVNARLFQQLGERRQQYQALVGRLLLAQEKERQRLAYELHEDLAQIAASAYQHLQAYAGRQPMPPASDDLDQTAELMRRTIQEARRIVTELRPTVLDDFGLSAAIRLQVEELRATGWQINYREATRIERLPAMVETAIFRFVQEALQNVRKHAGTTHVEILLEQTDQSIRMEVQDRGRGFTPEASISQQVGLASIRAWVDLLGGEFLLDSRPGGGTRLRAEIPLRDD</sequence>
<dbReference type="InterPro" id="IPR013656">
    <property type="entry name" value="PAS_4"/>
</dbReference>
<dbReference type="PROSITE" id="PS50109">
    <property type="entry name" value="HIS_KIN"/>
    <property type="match status" value="1"/>
</dbReference>
<dbReference type="Gene3D" id="3.30.450.40">
    <property type="match status" value="2"/>
</dbReference>
<evidence type="ECO:0000313" key="7">
    <source>
        <dbReference type="EMBL" id="CCF83088.1"/>
    </source>
</evidence>
<dbReference type="NCBIfam" id="TIGR00229">
    <property type="entry name" value="sensory_box"/>
    <property type="match status" value="1"/>
</dbReference>
<dbReference type="Pfam" id="PF01590">
    <property type="entry name" value="GAF"/>
    <property type="match status" value="2"/>
</dbReference>
<reference evidence="7 8" key="1">
    <citation type="journal article" date="2012" name="ISME J.">
        <title>Nitrification expanded: discovery, physiology and genomics of a nitrite-oxidizing bacterium from the phylum Chloroflexi.</title>
        <authorList>
            <person name="Sorokin D.Y."/>
            <person name="Lucker S."/>
            <person name="Vejmelkova D."/>
            <person name="Kostrikina N.A."/>
            <person name="Kleerebezem R."/>
            <person name="Rijpstra W.I."/>
            <person name="Damste J.S."/>
            <person name="Le Paslier D."/>
            <person name="Muyzer G."/>
            <person name="Wagner M."/>
            <person name="van Loosdrecht M.C."/>
            <person name="Daims H."/>
        </authorList>
    </citation>
    <scope>NUCLEOTIDE SEQUENCE [LARGE SCALE GENOMIC DNA]</scope>
    <source>
        <strain evidence="8">none</strain>
    </source>
</reference>
<feature type="domain" description="Histidine kinase" evidence="5">
    <location>
        <begin position="643"/>
        <end position="835"/>
    </location>
</feature>
<dbReference type="Proteomes" id="UP000004221">
    <property type="component" value="Unassembled WGS sequence"/>
</dbReference>
<keyword evidence="3" id="KW-0902">Two-component regulatory system</keyword>
<keyword evidence="1" id="KW-0808">Transferase</keyword>
<dbReference type="Pfam" id="PF08448">
    <property type="entry name" value="PAS_4"/>
    <property type="match status" value="1"/>
</dbReference>
<dbReference type="InterPro" id="IPR011712">
    <property type="entry name" value="Sig_transdc_His_kin_sub3_dim/P"/>
</dbReference>
<feature type="coiled-coil region" evidence="4">
    <location>
        <begin position="288"/>
        <end position="315"/>
    </location>
</feature>
<dbReference type="CDD" id="cd16917">
    <property type="entry name" value="HATPase_UhpB-NarQ-NarX-like"/>
    <property type="match status" value="1"/>
</dbReference>
<dbReference type="SMART" id="SM00091">
    <property type="entry name" value="PAS"/>
    <property type="match status" value="2"/>
</dbReference>
<feature type="domain" description="PAS" evidence="6">
    <location>
        <begin position="188"/>
        <end position="219"/>
    </location>
</feature>
<dbReference type="Pfam" id="PF07730">
    <property type="entry name" value="HisKA_3"/>
    <property type="match status" value="1"/>
</dbReference>
<dbReference type="InterPro" id="IPR003018">
    <property type="entry name" value="GAF"/>
</dbReference>
<dbReference type="SUPFAM" id="SSF55874">
    <property type="entry name" value="ATPase domain of HSP90 chaperone/DNA topoisomerase II/histidine kinase"/>
    <property type="match status" value="1"/>
</dbReference>
<dbReference type="SMART" id="SM00065">
    <property type="entry name" value="GAF"/>
    <property type="match status" value="2"/>
</dbReference>
<dbReference type="InterPro" id="IPR036890">
    <property type="entry name" value="HATPase_C_sf"/>
</dbReference>
<dbReference type="CDD" id="cd00130">
    <property type="entry name" value="PAS"/>
    <property type="match status" value="1"/>
</dbReference>
<name>I4EEH6_9BACT</name>
<dbReference type="OrthoDB" id="9784397at2"/>
<dbReference type="InterPro" id="IPR035965">
    <property type="entry name" value="PAS-like_dom_sf"/>
</dbReference>
<keyword evidence="2" id="KW-0418">Kinase</keyword>
<dbReference type="SUPFAM" id="SSF55785">
    <property type="entry name" value="PYP-like sensor domain (PAS domain)"/>
    <property type="match status" value="2"/>
</dbReference>
<evidence type="ECO:0000256" key="1">
    <source>
        <dbReference type="ARBA" id="ARBA00022679"/>
    </source>
</evidence>
<comment type="caution">
    <text evidence="7">The sequence shown here is derived from an EMBL/GenBank/DDBJ whole genome shotgun (WGS) entry which is preliminary data.</text>
</comment>
<dbReference type="InterPro" id="IPR050482">
    <property type="entry name" value="Sensor_HK_TwoCompSys"/>
</dbReference>
<dbReference type="SMART" id="SM00387">
    <property type="entry name" value="HATPase_c"/>
    <property type="match status" value="1"/>
</dbReference>
<dbReference type="Pfam" id="PF13426">
    <property type="entry name" value="PAS_9"/>
    <property type="match status" value="1"/>
</dbReference>
<dbReference type="GO" id="GO:0016020">
    <property type="term" value="C:membrane"/>
    <property type="evidence" value="ECO:0007669"/>
    <property type="project" value="InterPro"/>
</dbReference>